<dbReference type="PANTHER" id="PTHR19932:SF10">
    <property type="entry name" value="WD REPEAT AND HMG-BOX DNA-BINDING PROTEIN 1"/>
    <property type="match status" value="1"/>
</dbReference>
<name>A0AAV5R0U8_PICKL</name>
<comment type="subcellular location">
    <subcellularLocation>
        <location evidence="1">Nucleus</location>
    </subcellularLocation>
</comment>
<dbReference type="InterPro" id="IPR036322">
    <property type="entry name" value="WD40_repeat_dom_sf"/>
</dbReference>
<dbReference type="Gene3D" id="2.130.10.10">
    <property type="entry name" value="YVTN repeat-like/Quinoprotein amine dehydrogenase"/>
    <property type="match status" value="2"/>
</dbReference>
<feature type="domain" description="WDHD1/CFT4 second beta-propeller" evidence="8">
    <location>
        <begin position="514"/>
        <end position="813"/>
    </location>
</feature>
<keyword evidence="4" id="KW-0539">Nucleus</keyword>
<evidence type="ECO:0000256" key="5">
    <source>
        <dbReference type="PROSITE-ProRule" id="PRU00221"/>
    </source>
</evidence>
<dbReference type="SMART" id="SM00320">
    <property type="entry name" value="WD40"/>
    <property type="match status" value="4"/>
</dbReference>
<dbReference type="PANTHER" id="PTHR19932">
    <property type="entry name" value="WD REPEAT AND HMG-BOX DNA BINDING PROTEIN"/>
    <property type="match status" value="1"/>
</dbReference>
<evidence type="ECO:0000313" key="10">
    <source>
        <dbReference type="EMBL" id="GMM45074.1"/>
    </source>
</evidence>
<dbReference type="InterPro" id="IPR048591">
    <property type="entry name" value="WDHD1/CFT4_hel"/>
</dbReference>
<feature type="compositionally biased region" description="Polar residues" evidence="7">
    <location>
        <begin position="472"/>
        <end position="481"/>
    </location>
</feature>
<evidence type="ECO:0000256" key="4">
    <source>
        <dbReference type="ARBA" id="ARBA00023242"/>
    </source>
</evidence>
<dbReference type="GO" id="GO:0006261">
    <property type="term" value="P:DNA-templated DNA replication"/>
    <property type="evidence" value="ECO:0007669"/>
    <property type="project" value="TreeGrafter"/>
</dbReference>
<evidence type="ECO:0000313" key="11">
    <source>
        <dbReference type="Proteomes" id="UP001378960"/>
    </source>
</evidence>
<feature type="region of interest" description="Disordered" evidence="7">
    <location>
        <begin position="397"/>
        <end position="502"/>
    </location>
</feature>
<feature type="compositionally biased region" description="Acidic residues" evidence="7">
    <location>
        <begin position="828"/>
        <end position="848"/>
    </location>
</feature>
<reference evidence="10 11" key="1">
    <citation type="journal article" date="2023" name="Elife">
        <title>Identification of key yeast species and microbe-microbe interactions impacting larval growth of Drosophila in the wild.</title>
        <authorList>
            <person name="Mure A."/>
            <person name="Sugiura Y."/>
            <person name="Maeda R."/>
            <person name="Honda K."/>
            <person name="Sakurai N."/>
            <person name="Takahashi Y."/>
            <person name="Watada M."/>
            <person name="Katoh T."/>
            <person name="Gotoh A."/>
            <person name="Gotoh Y."/>
            <person name="Taniguchi I."/>
            <person name="Nakamura K."/>
            <person name="Hayashi T."/>
            <person name="Katayama T."/>
            <person name="Uemura T."/>
            <person name="Hattori Y."/>
        </authorList>
    </citation>
    <scope>NUCLEOTIDE SEQUENCE [LARGE SCALE GENOMIC DNA]</scope>
    <source>
        <strain evidence="10 11">PK-24</strain>
    </source>
</reference>
<organism evidence="10 11">
    <name type="scientific">Pichia kluyveri</name>
    <name type="common">Yeast</name>
    <dbReference type="NCBI Taxonomy" id="36015"/>
    <lineage>
        <taxon>Eukaryota</taxon>
        <taxon>Fungi</taxon>
        <taxon>Dikarya</taxon>
        <taxon>Ascomycota</taxon>
        <taxon>Saccharomycotina</taxon>
        <taxon>Pichiomycetes</taxon>
        <taxon>Pichiales</taxon>
        <taxon>Pichiaceae</taxon>
        <taxon>Pichia</taxon>
    </lineage>
</organism>
<keyword evidence="2 5" id="KW-0853">WD repeat</keyword>
<feature type="compositionally biased region" description="Acidic residues" evidence="7">
    <location>
        <begin position="412"/>
        <end position="433"/>
    </location>
</feature>
<keyword evidence="11" id="KW-1185">Reference proteome</keyword>
<feature type="coiled-coil region" evidence="6">
    <location>
        <begin position="940"/>
        <end position="967"/>
    </location>
</feature>
<dbReference type="AlphaFoldDB" id="A0AAV5R0U8"/>
<keyword evidence="3" id="KW-0677">Repeat</keyword>
<dbReference type="SUPFAM" id="SSF50978">
    <property type="entry name" value="WD40 repeat-like"/>
    <property type="match status" value="1"/>
</dbReference>
<dbReference type="Pfam" id="PF00400">
    <property type="entry name" value="WD40"/>
    <property type="match status" value="1"/>
</dbReference>
<dbReference type="EMBL" id="BTGB01000001">
    <property type="protein sequence ID" value="GMM45074.1"/>
    <property type="molecule type" value="Genomic_DNA"/>
</dbReference>
<evidence type="ECO:0000256" key="7">
    <source>
        <dbReference type="SAM" id="MobiDB-lite"/>
    </source>
</evidence>
<evidence type="ECO:0000259" key="9">
    <source>
        <dbReference type="Pfam" id="PF20946"/>
    </source>
</evidence>
<evidence type="ECO:0000259" key="8">
    <source>
        <dbReference type="Pfam" id="PF12341"/>
    </source>
</evidence>
<sequence>MQLDDKITNAYLQETPIYLESVGFTLLTAANKSIKVFNLENNTREPEIINTLDEIKSINIHSNNNKHIGVVSGGFECGIHDLTGFIYNSNSNSNSNADTNNSQIVKIWKSSSKITQAIFTHGGQRICIGDLGANMIFIDISSNLSNSSNFGKVIDKIKVNGEITGLSYSYSVDLLAVTVADGGLYIYSLSSNSPERKAIVGNILVDKRLALTNELGLGDDDSDFSDLSDDNDDDGLDINDNDSMFTETTNGLDSKKSRNKKTNLLKFASSKTVWNSVGDILAIPNKNFKIDFYNAVNWSNSIYSLFAGDNLHHKDNLTAISFSPNNKYFASISLDKLLIIWDLNTKKMIGRTIIPFIGIDINWSDDKNLSISSNNGKFLYIDESTFKQLIKPKGVTIDEDSLNNHNNRKNDSDDEGDDVLESNDEENDLEDELDRPRSQDLDGFIIDDDMNDSHKYPDGDDFDSYNKRRNNDMMSESTELTDFNKRARREQNNSNNRVGPSLNIRTGWGKALTKPFSIGSTPFDGSDRRYLTISSIACVYTVKTQNTFKITVLFFDEEKHKKYFFDDLVGYDICSINDQGAVFATSGFRKNKGFIARIEYKNHQNGRSGETQWIREIKLRPYEFITSVSVYGKFIFICTNKGFVKKFNIFGRLINIYMMDCVIGIMNNNNYVFTIIKKSIESGYFFNIQNLDGDYIQQELSIPLITENDIDYNMNEIPIKTMFFSEQGEPCIVRNDGILIVLTKWRDINNKPIWKPLLDIQEGISRSGRSKELKAWPLGLFNDSFLFVPFRGSKNYPIFPLLTPMNIDIRIPINFVDPNKQKRKEIGSDFEDDDIDNEEEEDNEEDNNVENPEEKFLRTIILAEMLSDSISNNENDNNNNNNETIEKLQLLSLEYDKTLLIQLNDACSNGDSDDAFEICKLIRDLRALNAAQKISESKSMAGLARRIRNLREARMAEEEDNEMFNKDDDNDNDVY</sequence>
<protein>
    <submittedName>
        <fullName evidence="10">Chromatin-binding protein</fullName>
    </submittedName>
</protein>
<dbReference type="GO" id="GO:0006281">
    <property type="term" value="P:DNA repair"/>
    <property type="evidence" value="ECO:0007669"/>
    <property type="project" value="TreeGrafter"/>
</dbReference>
<feature type="region of interest" description="Disordered" evidence="7">
    <location>
        <begin position="826"/>
        <end position="851"/>
    </location>
</feature>
<evidence type="ECO:0000256" key="3">
    <source>
        <dbReference type="ARBA" id="ARBA00022737"/>
    </source>
</evidence>
<feature type="compositionally biased region" description="Basic and acidic residues" evidence="7">
    <location>
        <begin position="451"/>
        <end position="471"/>
    </location>
</feature>
<evidence type="ECO:0000256" key="2">
    <source>
        <dbReference type="ARBA" id="ARBA00022574"/>
    </source>
</evidence>
<evidence type="ECO:0000256" key="6">
    <source>
        <dbReference type="SAM" id="Coils"/>
    </source>
</evidence>
<feature type="domain" description="WDHD1/CFT4 helical bundle" evidence="9">
    <location>
        <begin position="851"/>
        <end position="957"/>
    </location>
</feature>
<accession>A0AAV5R0U8</accession>
<dbReference type="GO" id="GO:0000278">
    <property type="term" value="P:mitotic cell cycle"/>
    <property type="evidence" value="ECO:0007669"/>
    <property type="project" value="TreeGrafter"/>
</dbReference>
<dbReference type="PROSITE" id="PS50294">
    <property type="entry name" value="WD_REPEATS_REGION"/>
    <property type="match status" value="1"/>
</dbReference>
<dbReference type="InterPro" id="IPR015943">
    <property type="entry name" value="WD40/YVTN_repeat-like_dom_sf"/>
</dbReference>
<dbReference type="Pfam" id="PF12341">
    <property type="entry name" value="Mcl1_mid"/>
    <property type="match status" value="1"/>
</dbReference>
<feature type="compositionally biased region" description="Basic and acidic residues" evidence="7">
    <location>
        <begin position="482"/>
        <end position="491"/>
    </location>
</feature>
<feature type="repeat" description="WD" evidence="5">
    <location>
        <begin position="310"/>
        <end position="351"/>
    </location>
</feature>
<dbReference type="GO" id="GO:0003682">
    <property type="term" value="F:chromatin binding"/>
    <property type="evidence" value="ECO:0007669"/>
    <property type="project" value="TreeGrafter"/>
</dbReference>
<dbReference type="GO" id="GO:0043596">
    <property type="term" value="C:nuclear replication fork"/>
    <property type="evidence" value="ECO:0007669"/>
    <property type="project" value="TreeGrafter"/>
</dbReference>
<keyword evidence="6" id="KW-0175">Coiled coil</keyword>
<dbReference type="Pfam" id="PF20946">
    <property type="entry name" value="Ctf4_C"/>
    <property type="match status" value="1"/>
</dbReference>
<dbReference type="InterPro" id="IPR001680">
    <property type="entry name" value="WD40_rpt"/>
</dbReference>
<gene>
    <name evidence="10" type="ORF">DAPK24_016490</name>
</gene>
<dbReference type="PROSITE" id="PS50082">
    <property type="entry name" value="WD_REPEATS_2"/>
    <property type="match status" value="1"/>
</dbReference>
<proteinExistence type="predicted"/>
<dbReference type="Proteomes" id="UP001378960">
    <property type="component" value="Unassembled WGS sequence"/>
</dbReference>
<dbReference type="InterPro" id="IPR022100">
    <property type="entry name" value="WDHD1/CFT4_beta-prop_2nd"/>
</dbReference>
<evidence type="ECO:0000256" key="1">
    <source>
        <dbReference type="ARBA" id="ARBA00004123"/>
    </source>
</evidence>
<comment type="caution">
    <text evidence="10">The sequence shown here is derived from an EMBL/GenBank/DDBJ whole genome shotgun (WGS) entry which is preliminary data.</text>
</comment>